<accession>A0ABT9HMQ0</accession>
<dbReference type="Proteomes" id="UP001240639">
    <property type="component" value="Unassembled WGS sequence"/>
</dbReference>
<comment type="caution">
    <text evidence="1">The sequence shown here is derived from an EMBL/GenBank/DDBJ whole genome shotgun (WGS) entry which is preliminary data.</text>
</comment>
<protein>
    <submittedName>
        <fullName evidence="1">Uncharacterized protein</fullName>
    </submittedName>
</protein>
<evidence type="ECO:0000313" key="1">
    <source>
        <dbReference type="EMBL" id="MDP4574432.1"/>
    </source>
</evidence>
<reference evidence="1 2" key="1">
    <citation type="submission" date="2023-08" db="EMBL/GenBank/DDBJ databases">
        <title>genomic of G39.</title>
        <authorList>
            <person name="Wang Y."/>
        </authorList>
    </citation>
    <scope>NUCLEOTIDE SEQUENCE [LARGE SCALE GENOMIC DNA]</scope>
    <source>
        <strain evidence="1 2">G39</strain>
    </source>
</reference>
<proteinExistence type="predicted"/>
<evidence type="ECO:0000313" key="2">
    <source>
        <dbReference type="Proteomes" id="UP001240639"/>
    </source>
</evidence>
<name>A0ABT9HMQ0_9SPHN</name>
<sequence length="70" mass="7901">MHRIQIAILSRGERELHHVRLDTLDLGTALLVTDINLAEGSAELWEGERRLARLTKHSGPHATFWEVGCC</sequence>
<dbReference type="RefSeq" id="WP_305931845.1">
    <property type="nucleotide sequence ID" value="NZ_JAVAIM010000001.1"/>
</dbReference>
<keyword evidence="2" id="KW-1185">Reference proteome</keyword>
<gene>
    <name evidence="1" type="ORF">Q9K02_04680</name>
</gene>
<organism evidence="1 2">
    <name type="scientific">Qipengyuania profundimaris</name>
    <dbReference type="NCBI Taxonomy" id="3067652"/>
    <lineage>
        <taxon>Bacteria</taxon>
        <taxon>Pseudomonadati</taxon>
        <taxon>Pseudomonadota</taxon>
        <taxon>Alphaproteobacteria</taxon>
        <taxon>Sphingomonadales</taxon>
        <taxon>Erythrobacteraceae</taxon>
        <taxon>Qipengyuania</taxon>
    </lineage>
</organism>
<dbReference type="EMBL" id="JAVAIM010000001">
    <property type="protein sequence ID" value="MDP4574432.1"/>
    <property type="molecule type" value="Genomic_DNA"/>
</dbReference>